<dbReference type="PIRSF" id="PIRSF002741">
    <property type="entry name" value="MppA"/>
    <property type="match status" value="1"/>
</dbReference>
<dbReference type="Gene3D" id="3.90.76.10">
    <property type="entry name" value="Dipeptide-binding Protein, Domain 1"/>
    <property type="match status" value="1"/>
</dbReference>
<dbReference type="Proteomes" id="UP000217076">
    <property type="component" value="Unassembled WGS sequence"/>
</dbReference>
<dbReference type="GO" id="GO:0030288">
    <property type="term" value="C:outer membrane-bounded periplasmic space"/>
    <property type="evidence" value="ECO:0007669"/>
    <property type="project" value="UniProtKB-ARBA"/>
</dbReference>
<dbReference type="GO" id="GO:1904680">
    <property type="term" value="F:peptide transmembrane transporter activity"/>
    <property type="evidence" value="ECO:0007669"/>
    <property type="project" value="TreeGrafter"/>
</dbReference>
<name>A0A1G7V854_9PROT</name>
<organism evidence="6 7">
    <name type="scientific">Roseospirillum parvum</name>
    <dbReference type="NCBI Taxonomy" id="83401"/>
    <lineage>
        <taxon>Bacteria</taxon>
        <taxon>Pseudomonadati</taxon>
        <taxon>Pseudomonadota</taxon>
        <taxon>Alphaproteobacteria</taxon>
        <taxon>Rhodospirillales</taxon>
        <taxon>Rhodospirillaceae</taxon>
        <taxon>Roseospirillum</taxon>
    </lineage>
</organism>
<evidence type="ECO:0000313" key="6">
    <source>
        <dbReference type="EMBL" id="SDG55897.1"/>
    </source>
</evidence>
<dbReference type="InterPro" id="IPR039424">
    <property type="entry name" value="SBP_5"/>
</dbReference>
<evidence type="ECO:0000256" key="1">
    <source>
        <dbReference type="ARBA" id="ARBA00004418"/>
    </source>
</evidence>
<comment type="similarity">
    <text evidence="2">Belongs to the bacterial solute-binding protein 5 family.</text>
</comment>
<feature type="domain" description="Solute-binding protein family 5" evidence="5">
    <location>
        <begin position="116"/>
        <end position="471"/>
    </location>
</feature>
<dbReference type="OrthoDB" id="9803988at2"/>
<reference evidence="7" key="1">
    <citation type="submission" date="2016-10" db="EMBL/GenBank/DDBJ databases">
        <authorList>
            <person name="Varghese N."/>
            <person name="Submissions S."/>
        </authorList>
    </citation>
    <scope>NUCLEOTIDE SEQUENCE [LARGE SCALE GENOMIC DNA]</scope>
    <source>
        <strain evidence="7">930I</strain>
    </source>
</reference>
<dbReference type="GO" id="GO:0015833">
    <property type="term" value="P:peptide transport"/>
    <property type="evidence" value="ECO:0007669"/>
    <property type="project" value="TreeGrafter"/>
</dbReference>
<dbReference type="GO" id="GO:0043190">
    <property type="term" value="C:ATP-binding cassette (ABC) transporter complex"/>
    <property type="evidence" value="ECO:0007669"/>
    <property type="project" value="InterPro"/>
</dbReference>
<dbReference type="Gene3D" id="3.40.190.10">
    <property type="entry name" value="Periplasmic binding protein-like II"/>
    <property type="match status" value="1"/>
</dbReference>
<evidence type="ECO:0000256" key="2">
    <source>
        <dbReference type="ARBA" id="ARBA00005695"/>
    </source>
</evidence>
<dbReference type="RefSeq" id="WP_092615052.1">
    <property type="nucleotide sequence ID" value="NZ_FNCV01000001.1"/>
</dbReference>
<keyword evidence="7" id="KW-1185">Reference proteome</keyword>
<dbReference type="InterPro" id="IPR030678">
    <property type="entry name" value="Peptide/Ni-bd"/>
</dbReference>
<proteinExistence type="inferred from homology"/>
<evidence type="ECO:0000256" key="3">
    <source>
        <dbReference type="ARBA" id="ARBA00022448"/>
    </source>
</evidence>
<keyword evidence="4" id="KW-0732">Signal</keyword>
<dbReference type="Gene3D" id="3.10.105.10">
    <property type="entry name" value="Dipeptide-binding Protein, Domain 3"/>
    <property type="match status" value="1"/>
</dbReference>
<sequence>MINRVWTAFRRAAGLVAVGVCLWALVAGGPARAVEPVEGPTLTIGITQFPGNFHPAIDAMMAKKYILSLTRRPLTAYDADWHLVCLLCEELPTLENGGARLEDIPPEESGLGDGKGMAVTYTLKAGARWGDGIPVSTRDVVFAWQVGRHPDSGITNGELYRRIRAVEVHDGRTFTLHLDRVSFKYNALNDFKVLPAHIERVRFEADPARYRTLSAYERTTEAPGLYFGPYRVERVTPGVSVSLVRNETWWGKPPVFGRIVVKAIENTSALEANLLSGSIDMIAGELGLTIDQALALERRHGDRFQFLYRPGLVYEHLDARLDDPILRDVRVRQALMYGLDRELITGQLFEGRQPVAHGPVSPLDPMYAAEGVPHYQYDPARAKVLLEDAGWHADPSGVRRNADGEPLRLTLATTAGNRIRELVQQVLQSQWRTIGVEVRIDNQPPRVLFGQGLSRRTFQGLALFAWISSPDNVPRTTLHSAMIPSADNGWAGQNYTGFANPEMDRLIDALEVELDPAARAALWRDLQALYAERLPALPLYFRANTHVLPRWLEGVRPTGHQDPTTLWVEDWRIGPGGPLDGSGGGLLDGSGGDP</sequence>
<evidence type="ECO:0000256" key="4">
    <source>
        <dbReference type="ARBA" id="ARBA00022729"/>
    </source>
</evidence>
<gene>
    <name evidence="6" type="ORF">SAMN05421742_101572</name>
</gene>
<keyword evidence="3" id="KW-0813">Transport</keyword>
<dbReference type="STRING" id="83401.SAMN05421742_101572"/>
<dbReference type="SUPFAM" id="SSF53850">
    <property type="entry name" value="Periplasmic binding protein-like II"/>
    <property type="match status" value="1"/>
</dbReference>
<dbReference type="EMBL" id="FNCV01000001">
    <property type="protein sequence ID" value="SDG55897.1"/>
    <property type="molecule type" value="Genomic_DNA"/>
</dbReference>
<accession>A0A1G7V854</accession>
<dbReference type="CDD" id="cd08513">
    <property type="entry name" value="PBP2_thermophilic_Hb8_like"/>
    <property type="match status" value="1"/>
</dbReference>
<evidence type="ECO:0000259" key="5">
    <source>
        <dbReference type="Pfam" id="PF00496"/>
    </source>
</evidence>
<dbReference type="PANTHER" id="PTHR30290:SF9">
    <property type="entry name" value="OLIGOPEPTIDE-BINDING PROTEIN APPA"/>
    <property type="match status" value="1"/>
</dbReference>
<dbReference type="Pfam" id="PF00496">
    <property type="entry name" value="SBP_bac_5"/>
    <property type="match status" value="1"/>
</dbReference>
<dbReference type="PANTHER" id="PTHR30290">
    <property type="entry name" value="PERIPLASMIC BINDING COMPONENT OF ABC TRANSPORTER"/>
    <property type="match status" value="1"/>
</dbReference>
<comment type="subcellular location">
    <subcellularLocation>
        <location evidence="1">Periplasm</location>
    </subcellularLocation>
</comment>
<dbReference type="InterPro" id="IPR000914">
    <property type="entry name" value="SBP_5_dom"/>
</dbReference>
<evidence type="ECO:0000313" key="7">
    <source>
        <dbReference type="Proteomes" id="UP000217076"/>
    </source>
</evidence>
<dbReference type="AlphaFoldDB" id="A0A1G7V854"/>
<protein>
    <submittedName>
        <fullName evidence="6">Peptide/nickel transport system substrate-binding protein</fullName>
    </submittedName>
</protein>